<dbReference type="Gene3D" id="3.50.50.60">
    <property type="entry name" value="FAD/NAD(P)-binding domain"/>
    <property type="match status" value="1"/>
</dbReference>
<dbReference type="Pfam" id="PF01593">
    <property type="entry name" value="Amino_oxidase"/>
    <property type="match status" value="1"/>
</dbReference>
<accession>S9PBW2</accession>
<proteinExistence type="predicted"/>
<dbReference type="Proteomes" id="UP000011682">
    <property type="component" value="Unassembled WGS sequence"/>
</dbReference>
<gene>
    <name evidence="2" type="ORF">D187_010509</name>
</gene>
<dbReference type="GO" id="GO:0050660">
    <property type="term" value="F:flavin adenine dinucleotide binding"/>
    <property type="evidence" value="ECO:0007669"/>
    <property type="project" value="TreeGrafter"/>
</dbReference>
<dbReference type="AlphaFoldDB" id="S9PBW2"/>
<dbReference type="EMBL" id="ANAH02000009">
    <property type="protein sequence ID" value="EPX61890.1"/>
    <property type="molecule type" value="Genomic_DNA"/>
</dbReference>
<dbReference type="eggNOG" id="COG1232">
    <property type="taxonomic scope" value="Bacteria"/>
</dbReference>
<keyword evidence="3" id="KW-1185">Reference proteome</keyword>
<dbReference type="GO" id="GO:0005829">
    <property type="term" value="C:cytosol"/>
    <property type="evidence" value="ECO:0007669"/>
    <property type="project" value="TreeGrafter"/>
</dbReference>
<dbReference type="InterPro" id="IPR036188">
    <property type="entry name" value="FAD/NAD-bd_sf"/>
</dbReference>
<dbReference type="RefSeq" id="WP_020918114.1">
    <property type="nucleotide sequence ID" value="NZ_ANAH02000009.1"/>
</dbReference>
<name>S9PBW2_CYSF2</name>
<reference evidence="2" key="1">
    <citation type="submission" date="2013-05" db="EMBL/GenBank/DDBJ databases">
        <title>Genome assembly of Cystobacter fuscus DSM 2262.</title>
        <authorList>
            <person name="Sharma G."/>
            <person name="Khatri I."/>
            <person name="Kaur C."/>
            <person name="Mayilraj S."/>
            <person name="Subramanian S."/>
        </authorList>
    </citation>
    <scope>NUCLEOTIDE SEQUENCE [LARGE SCALE GENOMIC DNA]</scope>
    <source>
        <strain evidence="2">DSM 2262</strain>
    </source>
</reference>
<dbReference type="PANTHER" id="PTHR21197">
    <property type="entry name" value="UDP-GALACTOPYRANOSE MUTASE"/>
    <property type="match status" value="1"/>
</dbReference>
<feature type="domain" description="Amine oxidase" evidence="1">
    <location>
        <begin position="11"/>
        <end position="435"/>
    </location>
</feature>
<dbReference type="InterPro" id="IPR002937">
    <property type="entry name" value="Amino_oxidase"/>
</dbReference>
<dbReference type="GO" id="GO:0008767">
    <property type="term" value="F:UDP-galactopyranose mutase activity"/>
    <property type="evidence" value="ECO:0007669"/>
    <property type="project" value="TreeGrafter"/>
</dbReference>
<evidence type="ECO:0000313" key="3">
    <source>
        <dbReference type="Proteomes" id="UP000011682"/>
    </source>
</evidence>
<protein>
    <recommendedName>
        <fullName evidence="1">Amine oxidase domain-containing protein</fullName>
    </recommendedName>
</protein>
<evidence type="ECO:0000259" key="1">
    <source>
        <dbReference type="Pfam" id="PF01593"/>
    </source>
</evidence>
<comment type="caution">
    <text evidence="2">The sequence shown here is derived from an EMBL/GenBank/DDBJ whole genome shotgun (WGS) entry which is preliminary data.</text>
</comment>
<dbReference type="SUPFAM" id="SSF51905">
    <property type="entry name" value="FAD/NAD(P)-binding domain"/>
    <property type="match status" value="1"/>
</dbReference>
<evidence type="ECO:0000313" key="2">
    <source>
        <dbReference type="EMBL" id="EPX61890.1"/>
    </source>
</evidence>
<sequence length="445" mass="49442">MQPIVILGAGLAGLSAAHFLQHPWILVEKSERVGGLIKTEVLDGCLFDATGHWLHLRDPEIKQLVNTRWMPDQLVSIQRKAGIFSRGVFTRFPYQVNTHGLPPEVVAENLVGYVEAIYGEKGRELREREPRDFAEFILRYMGEGFARNFMFPYNKKLWTVDPSEMSAAWVGRFVPRPTLKEVVDGALGVGSDALGYNASFLYPREGGIESLARAMLAHLSGGEVRVGIEPTAIDWKARVVTLSDGRTLGYSRLISSISLPGLVRLLDKGGARVPEEVLAAAGRLRATTVTYVCVAARGKNRQPWHWIYLPEPEFHAYRIGSPSAVYAPLAPADTATFSVEYSHHGELSLERAEALAVEDLVRSRMVHSADELLFTRAREIPHAYVIYDEAYGPAKAEILRFLEHADILPAGRYGQWEYSSMEDAILAGRSCARRLNDRGSRVDGG</sequence>
<organism evidence="2 3">
    <name type="scientific">Cystobacter fuscus (strain ATCC 25194 / DSM 2262 / NBRC 100088 / M29)</name>
    <dbReference type="NCBI Taxonomy" id="1242864"/>
    <lineage>
        <taxon>Bacteria</taxon>
        <taxon>Pseudomonadati</taxon>
        <taxon>Myxococcota</taxon>
        <taxon>Myxococcia</taxon>
        <taxon>Myxococcales</taxon>
        <taxon>Cystobacterineae</taxon>
        <taxon>Archangiaceae</taxon>
        <taxon>Cystobacter</taxon>
    </lineage>
</organism>
<dbReference type="GO" id="GO:0016491">
    <property type="term" value="F:oxidoreductase activity"/>
    <property type="evidence" value="ECO:0007669"/>
    <property type="project" value="InterPro"/>
</dbReference>
<dbReference type="PANTHER" id="PTHR21197:SF0">
    <property type="entry name" value="UDP-GALACTOPYRANOSE MUTASE"/>
    <property type="match status" value="1"/>
</dbReference>
<dbReference type="OrthoDB" id="9769600at2"/>